<name>A0A9J5WC24_SOLCO</name>
<feature type="compositionally biased region" description="Low complexity" evidence="1">
    <location>
        <begin position="11"/>
        <end position="57"/>
    </location>
</feature>
<dbReference type="AlphaFoldDB" id="A0A9J5WC24"/>
<proteinExistence type="predicted"/>
<organism evidence="2 3">
    <name type="scientific">Solanum commersonii</name>
    <name type="common">Commerson's wild potato</name>
    <name type="synonym">Commerson's nightshade</name>
    <dbReference type="NCBI Taxonomy" id="4109"/>
    <lineage>
        <taxon>Eukaryota</taxon>
        <taxon>Viridiplantae</taxon>
        <taxon>Streptophyta</taxon>
        <taxon>Embryophyta</taxon>
        <taxon>Tracheophyta</taxon>
        <taxon>Spermatophyta</taxon>
        <taxon>Magnoliopsida</taxon>
        <taxon>eudicotyledons</taxon>
        <taxon>Gunneridae</taxon>
        <taxon>Pentapetalae</taxon>
        <taxon>asterids</taxon>
        <taxon>lamiids</taxon>
        <taxon>Solanales</taxon>
        <taxon>Solanaceae</taxon>
        <taxon>Solanoideae</taxon>
        <taxon>Solaneae</taxon>
        <taxon>Solanum</taxon>
    </lineage>
</organism>
<evidence type="ECO:0000313" key="2">
    <source>
        <dbReference type="EMBL" id="KAG5573069.1"/>
    </source>
</evidence>
<evidence type="ECO:0000256" key="1">
    <source>
        <dbReference type="SAM" id="MobiDB-lite"/>
    </source>
</evidence>
<protein>
    <submittedName>
        <fullName evidence="2">Uncharacterized protein</fullName>
    </submittedName>
</protein>
<sequence length="161" mass="18138">MRWWGRGSLGPMEMMTPTRRPPLSLLFRRPAAARRATGRPQSPVSPIFPSPSSSSPSCLLFSAWRNREQQQRHQSPASLARKQQRPARTTGERRQLLRPAARSTRRVTAAAAPAKLKGGGRRIFTDLSGCMFEMIYKEARVESMPIGLCLDEKSFLFSRLV</sequence>
<evidence type="ECO:0000313" key="3">
    <source>
        <dbReference type="Proteomes" id="UP000824120"/>
    </source>
</evidence>
<dbReference type="EMBL" id="JACXVP010000012">
    <property type="protein sequence ID" value="KAG5573069.1"/>
    <property type="molecule type" value="Genomic_DNA"/>
</dbReference>
<comment type="caution">
    <text evidence="2">The sequence shown here is derived from an EMBL/GenBank/DDBJ whole genome shotgun (WGS) entry which is preliminary data.</text>
</comment>
<reference evidence="2 3" key="1">
    <citation type="submission" date="2020-09" db="EMBL/GenBank/DDBJ databases">
        <title>De no assembly of potato wild relative species, Solanum commersonii.</title>
        <authorList>
            <person name="Cho K."/>
        </authorList>
    </citation>
    <scope>NUCLEOTIDE SEQUENCE [LARGE SCALE GENOMIC DNA]</scope>
    <source>
        <strain evidence="2">LZ3.2</strain>
        <tissue evidence="2">Leaf</tissue>
    </source>
</reference>
<accession>A0A9J5WC24</accession>
<feature type="region of interest" description="Disordered" evidence="1">
    <location>
        <begin position="1"/>
        <end position="105"/>
    </location>
</feature>
<dbReference type="Proteomes" id="UP000824120">
    <property type="component" value="Chromosome 12"/>
</dbReference>
<gene>
    <name evidence="2" type="ORF">H5410_062835</name>
</gene>
<keyword evidence="3" id="KW-1185">Reference proteome</keyword>